<feature type="transmembrane region" description="Helical" evidence="1">
    <location>
        <begin position="311"/>
        <end position="331"/>
    </location>
</feature>
<accession>A0AAF0C8P0</accession>
<dbReference type="AlphaFoldDB" id="A0AAF0C8P0"/>
<feature type="transmembrane region" description="Helical" evidence="1">
    <location>
        <begin position="61"/>
        <end position="85"/>
    </location>
</feature>
<dbReference type="KEGG" id="tvd:SG34_025120"/>
<name>A0AAF0C8P0_9GAMM</name>
<dbReference type="Proteomes" id="UP000032352">
    <property type="component" value="Chromosome"/>
</dbReference>
<keyword evidence="1" id="KW-1133">Transmembrane helix</keyword>
<evidence type="ECO:0000313" key="3">
    <source>
        <dbReference type="Proteomes" id="UP000032352"/>
    </source>
</evidence>
<evidence type="ECO:0000313" key="2">
    <source>
        <dbReference type="EMBL" id="WDE04576.1"/>
    </source>
</evidence>
<dbReference type="RefSeq" id="WP_274038420.1">
    <property type="nucleotide sequence ID" value="NZ_CP059733.1"/>
</dbReference>
<protein>
    <submittedName>
        <fullName evidence="2">Uncharacterized protein</fullName>
    </submittedName>
</protein>
<feature type="transmembrane region" description="Helical" evidence="1">
    <location>
        <begin position="208"/>
        <end position="230"/>
    </location>
</feature>
<keyword evidence="3" id="KW-1185">Reference proteome</keyword>
<keyword evidence="1" id="KW-0472">Membrane</keyword>
<gene>
    <name evidence="2" type="ORF">SG34_025120</name>
</gene>
<keyword evidence="1" id="KW-0812">Transmembrane</keyword>
<feature type="transmembrane region" description="Helical" evidence="1">
    <location>
        <begin position="250"/>
        <end position="276"/>
    </location>
</feature>
<sequence>MNKLLASLKLHFNTRGYHGNMMVLLSVMVPIIFSFFMDFGFDKSSIYAYENYITYKSRIDYSFLNSYISFGIFHVCICIAVYWYCSSTIRDTSTLLMYKNYKKQRYLITIIVVLAFLLIINCWDTSLKKLSYDLLLLTFAKLKTDIAIFEPLIPGHQFMFFFIVPILLVIFAFIAAIAVILSIPHLINRIDIKKLKPEKIIKDFMNEFAMYYYMIAALFASSSIATMLYLKTPYMLIDEKKSTEYVNLLMSTLTTWSLIFFLILIIVIAYSFYLLLNEIREKSTSYLHEHDTFELNKITKQLNLNYMFSRYSIVLLSSFTPMFALGLGKMIF</sequence>
<evidence type="ECO:0000256" key="1">
    <source>
        <dbReference type="SAM" id="Phobius"/>
    </source>
</evidence>
<organism evidence="2 3">
    <name type="scientific">Thalassomonas viridans</name>
    <dbReference type="NCBI Taxonomy" id="137584"/>
    <lineage>
        <taxon>Bacteria</taxon>
        <taxon>Pseudomonadati</taxon>
        <taxon>Pseudomonadota</taxon>
        <taxon>Gammaproteobacteria</taxon>
        <taxon>Alteromonadales</taxon>
        <taxon>Colwelliaceae</taxon>
        <taxon>Thalassomonas</taxon>
    </lineage>
</organism>
<feature type="transmembrane region" description="Helical" evidence="1">
    <location>
        <begin position="21"/>
        <end position="41"/>
    </location>
</feature>
<dbReference type="EMBL" id="CP059733">
    <property type="protein sequence ID" value="WDE04576.1"/>
    <property type="molecule type" value="Genomic_DNA"/>
</dbReference>
<feature type="transmembrane region" description="Helical" evidence="1">
    <location>
        <begin position="106"/>
        <end position="126"/>
    </location>
</feature>
<reference evidence="2 3" key="2">
    <citation type="journal article" date="2022" name="Mar. Drugs">
        <title>Bioassay-Guided Fractionation Leads to the Detection of Cholic Acid Generated by the Rare Thalassomonas sp.</title>
        <authorList>
            <person name="Pheiffer F."/>
            <person name="Schneider Y.K."/>
            <person name="Hansen E.H."/>
            <person name="Andersen J.H."/>
            <person name="Isaksson J."/>
            <person name="Busche T."/>
            <person name="R C."/>
            <person name="Kalinowski J."/>
            <person name="Zyl L.V."/>
            <person name="Trindade M."/>
        </authorList>
    </citation>
    <scope>NUCLEOTIDE SEQUENCE [LARGE SCALE GENOMIC DNA]</scope>
    <source>
        <strain evidence="2 3">XOM25</strain>
    </source>
</reference>
<feature type="transmembrane region" description="Helical" evidence="1">
    <location>
        <begin position="158"/>
        <end position="187"/>
    </location>
</feature>
<proteinExistence type="predicted"/>
<reference evidence="2 3" key="1">
    <citation type="journal article" date="2015" name="Genome Announc.">
        <title>Draft Genome Sequences of Marine Isolates of Thalassomonas viridans and Thalassomonas actiniarum.</title>
        <authorList>
            <person name="Olonade I."/>
            <person name="van Zyl L.J."/>
            <person name="Trindade M."/>
        </authorList>
    </citation>
    <scope>NUCLEOTIDE SEQUENCE [LARGE SCALE GENOMIC DNA]</scope>
    <source>
        <strain evidence="2 3">XOM25</strain>
    </source>
</reference>